<keyword evidence="2" id="KW-1185">Reference proteome</keyword>
<protein>
    <recommendedName>
        <fullName evidence="3">DUF397 domain-containing protein</fullName>
    </recommendedName>
</protein>
<dbReference type="Proteomes" id="UP001212498">
    <property type="component" value="Unassembled WGS sequence"/>
</dbReference>
<evidence type="ECO:0000313" key="2">
    <source>
        <dbReference type="Proteomes" id="UP001212498"/>
    </source>
</evidence>
<dbReference type="RefSeq" id="WP_271277976.1">
    <property type="nucleotide sequence ID" value="NZ_BAABFD010000017.1"/>
</dbReference>
<evidence type="ECO:0008006" key="3">
    <source>
        <dbReference type="Google" id="ProtNLM"/>
    </source>
</evidence>
<organism evidence="1 2">
    <name type="scientific">Nonomuraea ferruginea</name>
    <dbReference type="NCBI Taxonomy" id="46174"/>
    <lineage>
        <taxon>Bacteria</taxon>
        <taxon>Bacillati</taxon>
        <taxon>Actinomycetota</taxon>
        <taxon>Actinomycetes</taxon>
        <taxon>Streptosporangiales</taxon>
        <taxon>Streptosporangiaceae</taxon>
        <taxon>Nonomuraea</taxon>
    </lineage>
</organism>
<reference evidence="1 2" key="1">
    <citation type="submission" date="2022-11" db="EMBL/GenBank/DDBJ databases">
        <title>Nonomuraea corallina sp. nov., a new species of the genus Nonomuraea isolated from sea side sediment in Thai sea.</title>
        <authorList>
            <person name="Ngamcharungchit C."/>
            <person name="Matsumoto A."/>
            <person name="Suriyachadkun C."/>
            <person name="Panbangred W."/>
            <person name="Inahashi Y."/>
            <person name="Intra B."/>
        </authorList>
    </citation>
    <scope>NUCLEOTIDE SEQUENCE [LARGE SCALE GENOMIC DNA]</scope>
    <source>
        <strain evidence="1 2">DSM 43553</strain>
    </source>
</reference>
<proteinExistence type="predicted"/>
<gene>
    <name evidence="1" type="ORF">OUY24_24505</name>
</gene>
<evidence type="ECO:0000313" key="1">
    <source>
        <dbReference type="EMBL" id="MDA0643803.1"/>
    </source>
</evidence>
<accession>A0ABT4T3S0</accession>
<name>A0ABT4T3S0_9ACTN</name>
<comment type="caution">
    <text evidence="1">The sequence shown here is derived from an EMBL/GenBank/DDBJ whole genome shotgun (WGS) entry which is preliminary data.</text>
</comment>
<dbReference type="EMBL" id="JAPNUD010000076">
    <property type="protein sequence ID" value="MDA0643803.1"/>
    <property type="molecule type" value="Genomic_DNA"/>
</dbReference>
<sequence>MTAHNPEMGLEEHMTGGNGLIAASESKKVARGFAIEHKDGCQVSVS</sequence>